<dbReference type="OrthoDB" id="7625707at2"/>
<accession>A0A9Q2NRZ2</accession>
<dbReference type="Proteomes" id="UP000809440">
    <property type="component" value="Unassembled WGS sequence"/>
</dbReference>
<evidence type="ECO:0000313" key="2">
    <source>
        <dbReference type="EMBL" id="MBM2417197.1"/>
    </source>
</evidence>
<dbReference type="Pfam" id="PF09898">
    <property type="entry name" value="DUF2125"/>
    <property type="match status" value="1"/>
</dbReference>
<proteinExistence type="predicted"/>
<evidence type="ECO:0000313" key="1">
    <source>
        <dbReference type="EMBL" id="MBM2412566.1"/>
    </source>
</evidence>
<gene>
    <name evidence="1" type="ORF">JQX41_09660</name>
    <name evidence="2" type="ORF">JQX48_09475</name>
</gene>
<organism evidence="1 3">
    <name type="scientific">Marivita cryptomonadis</name>
    <dbReference type="NCBI Taxonomy" id="505252"/>
    <lineage>
        <taxon>Bacteria</taxon>
        <taxon>Pseudomonadati</taxon>
        <taxon>Pseudomonadota</taxon>
        <taxon>Alphaproteobacteria</taxon>
        <taxon>Rhodobacterales</taxon>
        <taxon>Roseobacteraceae</taxon>
        <taxon>Marivita</taxon>
    </lineage>
</organism>
<dbReference type="AlphaFoldDB" id="A0A9Q2NRZ2"/>
<name>A0A9Q2NRZ2_9RHOB</name>
<comment type="caution">
    <text evidence="1">The sequence shown here is derived from an EMBL/GenBank/DDBJ whole genome shotgun (WGS) entry which is preliminary data.</text>
</comment>
<dbReference type="EMBL" id="JAFBXF010000005">
    <property type="protein sequence ID" value="MBM2417197.1"/>
    <property type="molecule type" value="Genomic_DNA"/>
</dbReference>
<dbReference type="RefSeq" id="WP_085627831.1">
    <property type="nucleotide sequence ID" value="NZ_JAFBWU010000005.1"/>
</dbReference>
<dbReference type="Proteomes" id="UP000755667">
    <property type="component" value="Unassembled WGS sequence"/>
</dbReference>
<dbReference type="EMBL" id="JAFBXE010000005">
    <property type="protein sequence ID" value="MBM2412566.1"/>
    <property type="molecule type" value="Genomic_DNA"/>
</dbReference>
<evidence type="ECO:0000313" key="3">
    <source>
        <dbReference type="Proteomes" id="UP000755667"/>
    </source>
</evidence>
<reference evidence="1 4" key="1">
    <citation type="submission" date="2021-01" db="EMBL/GenBank/DDBJ databases">
        <title>Diatom-associated Roseobacters Show Island Model of Population Structure.</title>
        <authorList>
            <person name="Qu L."/>
            <person name="Feng X."/>
            <person name="Chen Y."/>
            <person name="Li L."/>
            <person name="Wang X."/>
            <person name="Hu Z."/>
            <person name="Wang H."/>
            <person name="Luo H."/>
        </authorList>
    </citation>
    <scope>NUCLEOTIDE SEQUENCE</scope>
    <source>
        <strain evidence="2 4">CC28-63</strain>
        <strain evidence="1">CC28-69</strain>
    </source>
</reference>
<sequence length="325" mass="34882">MKRLLAVIIMATLAYSGWWFYAAQDLRSSVTDWFDTQRNAGLEAKYADLTVRGFPNRTDLTITQPMIAARDGTLDWRAPFLQILALSYKRGHVIVAWPDTQTLTTREGDIAVVSDGLRASVIHDDGTLIRSNLESTVLNMTGPNQTLAMADVNAALEKIDAAPAAYRVAVSVGSLAATPPQATPNIGPDSLGSLRAELELSFDQPLTTEVLSGLPPNVTEMALTRSEIRYGAVTFRVSGNATFDTDGRATGEVTLTAENWRDAIADARESGDLPTALGDGLVELLSMLSTFGGARDALDVTLGLDRGTVLIGPIPVGKLPPLNWR</sequence>
<keyword evidence="4" id="KW-1185">Reference proteome</keyword>
<protein>
    <submittedName>
        <fullName evidence="1">DUF2125 domain-containing protein</fullName>
    </submittedName>
</protein>
<evidence type="ECO:0000313" key="4">
    <source>
        <dbReference type="Proteomes" id="UP000809440"/>
    </source>
</evidence>
<dbReference type="InterPro" id="IPR018666">
    <property type="entry name" value="DUF2125"/>
</dbReference>
<dbReference type="GeneID" id="62639539"/>